<proteinExistence type="predicted"/>
<feature type="transmembrane region" description="Helical" evidence="1">
    <location>
        <begin position="20"/>
        <end position="39"/>
    </location>
</feature>
<protein>
    <submittedName>
        <fullName evidence="3">PH (Pleckstrin Homology) domain-containing protein</fullName>
    </submittedName>
</protein>
<evidence type="ECO:0000256" key="1">
    <source>
        <dbReference type="SAM" id="Phobius"/>
    </source>
</evidence>
<dbReference type="EMBL" id="VFOK01000001">
    <property type="protein sequence ID" value="TQL33357.1"/>
    <property type="molecule type" value="Genomic_DNA"/>
</dbReference>
<comment type="caution">
    <text evidence="3">The sequence shown here is derived from an EMBL/GenBank/DDBJ whole genome shotgun (WGS) entry which is preliminary data.</text>
</comment>
<feature type="transmembrane region" description="Helical" evidence="1">
    <location>
        <begin position="51"/>
        <end position="68"/>
    </location>
</feature>
<dbReference type="RefSeq" id="WP_142005378.1">
    <property type="nucleotide sequence ID" value="NZ_CAJTBP010000001.1"/>
</dbReference>
<evidence type="ECO:0000313" key="4">
    <source>
        <dbReference type="Proteomes" id="UP000318336"/>
    </source>
</evidence>
<dbReference type="OrthoDB" id="3824918at2"/>
<gene>
    <name evidence="3" type="ORF">FB554_1500</name>
</gene>
<reference evidence="3 4" key="1">
    <citation type="submission" date="2019-06" db="EMBL/GenBank/DDBJ databases">
        <title>Sequencing the genomes of 1000 actinobacteria strains.</title>
        <authorList>
            <person name="Klenk H.-P."/>
        </authorList>
    </citation>
    <scope>NUCLEOTIDE SEQUENCE [LARGE SCALE GENOMIC DNA]</scope>
    <source>
        <strain evidence="3 4">DSM 24617</strain>
    </source>
</reference>
<organism evidence="3 4">
    <name type="scientific">Barrientosiimonas humi</name>
    <dbReference type="NCBI Taxonomy" id="999931"/>
    <lineage>
        <taxon>Bacteria</taxon>
        <taxon>Bacillati</taxon>
        <taxon>Actinomycetota</taxon>
        <taxon>Actinomycetes</taxon>
        <taxon>Micrococcales</taxon>
        <taxon>Dermacoccaceae</taxon>
        <taxon>Barrientosiimonas</taxon>
    </lineage>
</organism>
<keyword evidence="4" id="KW-1185">Reference proteome</keyword>
<keyword evidence="1" id="KW-0812">Transmembrane</keyword>
<sequence length="153" mass="16556">MAKDDPYATFRPVGGRIVPLVVAGLCVMIFTVVAIALPSEGKPSFSVGDKTFIWMIGVGFALVLWRFAQVRAIPTQEGIEVHNLVVTRQVAWSQIVEVQFGGGQAWAVLELDDFDTLPVMGIQRSDGPRATAEAQRLAALVEAHTRRGPAAEI</sequence>
<dbReference type="AlphaFoldDB" id="A0A542XC04"/>
<dbReference type="Proteomes" id="UP000318336">
    <property type="component" value="Unassembled WGS sequence"/>
</dbReference>
<dbReference type="Pfam" id="PF10756">
    <property type="entry name" value="bPH_6"/>
    <property type="match status" value="1"/>
</dbReference>
<accession>A0A542XC04</accession>
<name>A0A542XC04_9MICO</name>
<feature type="domain" description="Low molecular weight protein antigen 6 PH" evidence="2">
    <location>
        <begin position="75"/>
        <end position="136"/>
    </location>
</feature>
<keyword evidence="1" id="KW-0472">Membrane</keyword>
<evidence type="ECO:0000259" key="2">
    <source>
        <dbReference type="Pfam" id="PF10756"/>
    </source>
</evidence>
<keyword evidence="1" id="KW-1133">Transmembrane helix</keyword>
<dbReference type="InterPro" id="IPR019692">
    <property type="entry name" value="CFP-6_PH"/>
</dbReference>
<evidence type="ECO:0000313" key="3">
    <source>
        <dbReference type="EMBL" id="TQL33357.1"/>
    </source>
</evidence>